<comment type="caution">
    <text evidence="4">The sequence shown here is derived from an EMBL/GenBank/DDBJ whole genome shotgun (WGS) entry which is preliminary data.</text>
</comment>
<accession>A0ABT2JEP7</accession>
<evidence type="ECO:0000256" key="2">
    <source>
        <dbReference type="SAM" id="Phobius"/>
    </source>
</evidence>
<dbReference type="RefSeq" id="WP_260193984.1">
    <property type="nucleotide sequence ID" value="NZ_JAFFZE010000017.1"/>
</dbReference>
<feature type="compositionally biased region" description="Low complexity" evidence="1">
    <location>
        <begin position="166"/>
        <end position="179"/>
    </location>
</feature>
<dbReference type="InterPro" id="IPR005182">
    <property type="entry name" value="YdbS-like_PH"/>
</dbReference>
<dbReference type="Proteomes" id="UP001156441">
    <property type="component" value="Unassembled WGS sequence"/>
</dbReference>
<organism evidence="4 5">
    <name type="scientific">Actinophytocola gossypii</name>
    <dbReference type="NCBI Taxonomy" id="2812003"/>
    <lineage>
        <taxon>Bacteria</taxon>
        <taxon>Bacillati</taxon>
        <taxon>Actinomycetota</taxon>
        <taxon>Actinomycetes</taxon>
        <taxon>Pseudonocardiales</taxon>
        <taxon>Pseudonocardiaceae</taxon>
    </lineage>
</organism>
<dbReference type="PANTHER" id="PTHR37938">
    <property type="entry name" value="BLL0215 PROTEIN"/>
    <property type="match status" value="1"/>
</dbReference>
<keyword evidence="2" id="KW-1133">Transmembrane helix</keyword>
<dbReference type="PANTHER" id="PTHR37938:SF1">
    <property type="entry name" value="BLL0215 PROTEIN"/>
    <property type="match status" value="1"/>
</dbReference>
<dbReference type="Pfam" id="PF03703">
    <property type="entry name" value="bPH_2"/>
    <property type="match status" value="1"/>
</dbReference>
<keyword evidence="2" id="KW-0812">Transmembrane</keyword>
<keyword evidence="5" id="KW-1185">Reference proteome</keyword>
<feature type="domain" description="YdbS-like PH" evidence="3">
    <location>
        <begin position="78"/>
        <end position="152"/>
    </location>
</feature>
<name>A0ABT2JEP7_9PSEU</name>
<feature type="transmembrane region" description="Helical" evidence="2">
    <location>
        <begin position="26"/>
        <end position="47"/>
    </location>
</feature>
<feature type="region of interest" description="Disordered" evidence="1">
    <location>
        <begin position="164"/>
        <end position="190"/>
    </location>
</feature>
<evidence type="ECO:0000313" key="5">
    <source>
        <dbReference type="Proteomes" id="UP001156441"/>
    </source>
</evidence>
<evidence type="ECO:0000313" key="4">
    <source>
        <dbReference type="EMBL" id="MCT2586196.1"/>
    </source>
</evidence>
<sequence>MPYPDDLLSDGERVILHKHSHWKMLLLPYVVLILTLAAGIWLALLIQDESWNMIGWIAIGVIALAILVWLFFVPFIRWRTTHFIVTTDRVMAREGVINRTGIDIPLGRINSVRFEHGLVDRIFGCGTLIIESASQEPLEFDDIPKVEKVHTLIYREVNDNPHDDYGAGQMMPGGPAGTQPLPPRDQQRRW</sequence>
<evidence type="ECO:0000256" key="1">
    <source>
        <dbReference type="SAM" id="MobiDB-lite"/>
    </source>
</evidence>
<gene>
    <name evidence="4" type="ORF">JT362_24050</name>
</gene>
<dbReference type="EMBL" id="JAFFZE010000017">
    <property type="protein sequence ID" value="MCT2586196.1"/>
    <property type="molecule type" value="Genomic_DNA"/>
</dbReference>
<evidence type="ECO:0000259" key="3">
    <source>
        <dbReference type="Pfam" id="PF03703"/>
    </source>
</evidence>
<proteinExistence type="predicted"/>
<keyword evidence="2" id="KW-0472">Membrane</keyword>
<feature type="transmembrane region" description="Helical" evidence="2">
    <location>
        <begin position="53"/>
        <end position="73"/>
    </location>
</feature>
<protein>
    <submittedName>
        <fullName evidence="4">PH domain-containing protein</fullName>
    </submittedName>
</protein>
<reference evidence="4 5" key="1">
    <citation type="submission" date="2021-02" db="EMBL/GenBank/DDBJ databases">
        <title>Actinophytocola xerophila sp. nov., isolated from soil of cotton cropping field.</title>
        <authorList>
            <person name="Huang R."/>
            <person name="Chen X."/>
            <person name="Ge X."/>
            <person name="Liu W."/>
        </authorList>
    </citation>
    <scope>NUCLEOTIDE SEQUENCE [LARGE SCALE GENOMIC DNA]</scope>
    <source>
        <strain evidence="4 5">S1-96</strain>
    </source>
</reference>